<name>D6CVY5_SALRM</name>
<sequence length="68" mass="7198">MSRPVHPPSPSDDPRDLRAGENAALLVSLENGHSASGSLNTTAKTVKSMRHPGPESRGCSEKGKDLVY</sequence>
<protein>
    <submittedName>
        <fullName evidence="2">Uncharacterized protein</fullName>
    </submittedName>
</protein>
<dbReference type="HOGENOM" id="CLU_2791561_0_0_10"/>
<reference evidence="2 3" key="1">
    <citation type="journal article" date="2010" name="ISME J.">
        <title>Fine-scale evolution: genomic, phenotypic and ecological differentiation in two coexisting Salinibacter ruber strains.</title>
        <authorList>
            <person name="Pena A."/>
            <person name="Teeling H."/>
            <person name="Huerta-Cepas J."/>
            <person name="Santos F."/>
            <person name="Yarza P."/>
            <person name="Brito-Echeverria J."/>
            <person name="Lucio M."/>
            <person name="Schmitt-Kopplin P."/>
            <person name="Meseguer I."/>
            <person name="Schenowitz C."/>
            <person name="Dossat C."/>
            <person name="Barbe V."/>
            <person name="Dopazo J."/>
            <person name="Rossello-Mora R."/>
            <person name="Schuler M."/>
            <person name="Glockner F.O."/>
            <person name="Amann R."/>
            <person name="Gabaldon T."/>
            <person name="Anton J."/>
        </authorList>
    </citation>
    <scope>NUCLEOTIDE SEQUENCE [LARGE SCALE GENOMIC DNA]</scope>
    <source>
        <strain evidence="2 3">M8</strain>
        <plasmid evidence="3">pSR84</plasmid>
    </source>
</reference>
<dbReference type="EMBL" id="FP565813">
    <property type="protein sequence ID" value="CBH22814.1"/>
    <property type="molecule type" value="Genomic_DNA"/>
</dbReference>
<evidence type="ECO:0000256" key="1">
    <source>
        <dbReference type="SAM" id="MobiDB-lite"/>
    </source>
</evidence>
<dbReference type="Proteomes" id="UP000000933">
    <property type="component" value="Plasmid pSR84"/>
</dbReference>
<gene>
    <name evidence="2" type="ORF">SRM_p84008</name>
</gene>
<feature type="compositionally biased region" description="Polar residues" evidence="1">
    <location>
        <begin position="31"/>
        <end position="45"/>
    </location>
</feature>
<evidence type="ECO:0000313" key="2">
    <source>
        <dbReference type="EMBL" id="CBH22814.1"/>
    </source>
</evidence>
<feature type="region of interest" description="Disordered" evidence="1">
    <location>
        <begin position="29"/>
        <end position="68"/>
    </location>
</feature>
<keyword evidence="2" id="KW-0614">Plasmid</keyword>
<accession>D6CVY5</accession>
<dbReference type="AlphaFoldDB" id="D6CVY5"/>
<dbReference type="KEGG" id="srm:SRM_p84008"/>
<geneLocation type="plasmid" evidence="2 3">
    <name>pSR84</name>
</geneLocation>
<proteinExistence type="predicted"/>
<evidence type="ECO:0000313" key="3">
    <source>
        <dbReference type="Proteomes" id="UP000000933"/>
    </source>
</evidence>
<reference evidence="3" key="2">
    <citation type="submission" date="2010-04" db="EMBL/GenBank/DDBJ databases">
        <title>Genome sequence of Salinibacter ruber M8.</title>
        <authorList>
            <consortium name="Genoscope"/>
        </authorList>
    </citation>
    <scope>NUCLEOTIDE SEQUENCE [LARGE SCALE GENOMIC DNA]</scope>
    <source>
        <strain evidence="3">M8</strain>
        <plasmid evidence="3">pSR84</plasmid>
    </source>
</reference>
<feature type="compositionally biased region" description="Basic and acidic residues" evidence="1">
    <location>
        <begin position="52"/>
        <end position="68"/>
    </location>
</feature>
<organism evidence="2 3">
    <name type="scientific">Salinibacter ruber (strain M8)</name>
    <dbReference type="NCBI Taxonomy" id="761659"/>
    <lineage>
        <taxon>Bacteria</taxon>
        <taxon>Pseudomonadati</taxon>
        <taxon>Rhodothermota</taxon>
        <taxon>Rhodothermia</taxon>
        <taxon>Rhodothermales</taxon>
        <taxon>Salinibacteraceae</taxon>
        <taxon>Salinibacter</taxon>
    </lineage>
</organism>